<organism evidence="5 6">
    <name type="scientific">[Clostridium] methylpentosum DSM 5476</name>
    <dbReference type="NCBI Taxonomy" id="537013"/>
    <lineage>
        <taxon>Bacteria</taxon>
        <taxon>Bacillati</taxon>
        <taxon>Bacillota</taxon>
        <taxon>Clostridia</taxon>
        <taxon>Eubacteriales</taxon>
        <taxon>Oscillospiraceae</taxon>
        <taxon>Oscillospiraceae incertae sedis</taxon>
    </lineage>
</organism>
<dbReference type="EMBL" id="ACEC01000095">
    <property type="protein sequence ID" value="EEG29575.1"/>
    <property type="molecule type" value="Genomic_DNA"/>
</dbReference>
<sequence length="346" mass="40069">MRDGGQMNTLDRFAQLSTQQREQQWKIEACAKALSKPIKQQIEQQGYYTLSNGSFFERDQLISANMHLNIPMALAPHKHDFFELIYVYQGSVINVVDAHEVVLQQGDLCIMNASAVHTLGKLGKQDTVYNILIKPELFNQAFLGLIAENEIISSFFLNSIYQKSISRNFMTFHTQDFPSDDAETYVHRLIMENHFKDIYYNKSIEISLVGLFIELTRGYKHRQDQNSSIELGMSNVSQIIAYISDHYKDISIKQVADHFSYHPNYLSSLLKKYTDKTFSEILQNIRFTAAKEYLQKLDIPINEIVYMVGYTNKSHFYRTFKQEMGITPAQYRKQAVASKGMDSLKR</sequence>
<evidence type="ECO:0000256" key="3">
    <source>
        <dbReference type="ARBA" id="ARBA00023163"/>
    </source>
</evidence>
<dbReference type="Gene3D" id="1.10.10.60">
    <property type="entry name" value="Homeodomain-like"/>
    <property type="match status" value="2"/>
</dbReference>
<evidence type="ECO:0000259" key="4">
    <source>
        <dbReference type="PROSITE" id="PS01124"/>
    </source>
</evidence>
<reference evidence="5 6" key="2">
    <citation type="submission" date="2009-02" db="EMBL/GenBank/DDBJ databases">
        <title>Draft genome sequence of Clostridium methylpentosum (DSM 5476).</title>
        <authorList>
            <person name="Sudarsanam P."/>
            <person name="Ley R."/>
            <person name="Guruge J."/>
            <person name="Turnbaugh P.J."/>
            <person name="Mahowald M."/>
            <person name="Liep D."/>
            <person name="Gordon J."/>
        </authorList>
    </citation>
    <scope>NUCLEOTIDE SEQUENCE [LARGE SCALE GENOMIC DNA]</scope>
    <source>
        <strain evidence="5 6">DSM 5476</strain>
    </source>
</reference>
<keyword evidence="1" id="KW-0805">Transcription regulation</keyword>
<dbReference type="Gene3D" id="2.60.120.10">
    <property type="entry name" value="Jelly Rolls"/>
    <property type="match status" value="1"/>
</dbReference>
<proteinExistence type="predicted"/>
<dbReference type="InterPro" id="IPR018060">
    <property type="entry name" value="HTH_AraC"/>
</dbReference>
<gene>
    <name evidence="5" type="ORF">CLOSTMETH_02846</name>
</gene>
<dbReference type="InterPro" id="IPR020449">
    <property type="entry name" value="Tscrpt_reg_AraC-type_HTH"/>
</dbReference>
<evidence type="ECO:0000256" key="1">
    <source>
        <dbReference type="ARBA" id="ARBA00023015"/>
    </source>
</evidence>
<keyword evidence="3" id="KW-0804">Transcription</keyword>
<dbReference type="PRINTS" id="PR00032">
    <property type="entry name" value="HTHARAC"/>
</dbReference>
<feature type="domain" description="HTH araC/xylS-type" evidence="4">
    <location>
        <begin position="237"/>
        <end position="334"/>
    </location>
</feature>
<dbReference type="STRING" id="537013.CLOSTMETH_02846"/>
<dbReference type="Pfam" id="PF12833">
    <property type="entry name" value="HTH_18"/>
    <property type="match status" value="1"/>
</dbReference>
<dbReference type="PANTHER" id="PTHR43280:SF28">
    <property type="entry name" value="HTH-TYPE TRANSCRIPTIONAL ACTIVATOR RHAS"/>
    <property type="match status" value="1"/>
</dbReference>
<dbReference type="InterPro" id="IPR014710">
    <property type="entry name" value="RmlC-like_jellyroll"/>
</dbReference>
<dbReference type="GO" id="GO:0043565">
    <property type="term" value="F:sequence-specific DNA binding"/>
    <property type="evidence" value="ECO:0007669"/>
    <property type="project" value="InterPro"/>
</dbReference>
<dbReference type="SUPFAM" id="SSF51182">
    <property type="entry name" value="RmlC-like cupins"/>
    <property type="match status" value="1"/>
</dbReference>
<dbReference type="SMART" id="SM00342">
    <property type="entry name" value="HTH_ARAC"/>
    <property type="match status" value="1"/>
</dbReference>
<evidence type="ECO:0000313" key="6">
    <source>
        <dbReference type="Proteomes" id="UP000003340"/>
    </source>
</evidence>
<keyword evidence="2" id="KW-0238">DNA-binding</keyword>
<accession>C0EG54</accession>
<comment type="caution">
    <text evidence="5">The sequence shown here is derived from an EMBL/GenBank/DDBJ whole genome shotgun (WGS) entry which is preliminary data.</text>
</comment>
<reference evidence="5 6" key="1">
    <citation type="submission" date="2009-01" db="EMBL/GenBank/DDBJ databases">
        <authorList>
            <person name="Fulton L."/>
            <person name="Clifton S."/>
            <person name="Fulton B."/>
            <person name="Xu J."/>
            <person name="Minx P."/>
            <person name="Pepin K.H."/>
            <person name="Johnson M."/>
            <person name="Bhonagiri V."/>
            <person name="Nash W.E."/>
            <person name="Mardis E.R."/>
            <person name="Wilson R.K."/>
        </authorList>
    </citation>
    <scope>NUCLEOTIDE SEQUENCE [LARGE SCALE GENOMIC DNA]</scope>
    <source>
        <strain evidence="5 6">DSM 5476</strain>
    </source>
</reference>
<dbReference type="AlphaFoldDB" id="C0EG54"/>
<dbReference type="HOGENOM" id="CLU_000445_88_0_9"/>
<dbReference type="PANTHER" id="PTHR43280">
    <property type="entry name" value="ARAC-FAMILY TRANSCRIPTIONAL REGULATOR"/>
    <property type="match status" value="1"/>
</dbReference>
<dbReference type="InterPro" id="IPR011051">
    <property type="entry name" value="RmlC_Cupin_sf"/>
</dbReference>
<dbReference type="Pfam" id="PF02311">
    <property type="entry name" value="AraC_binding"/>
    <property type="match status" value="1"/>
</dbReference>
<protein>
    <submittedName>
        <fullName evidence="5">Transcriptional regulator, AraC family</fullName>
    </submittedName>
</protein>
<dbReference type="InterPro" id="IPR009057">
    <property type="entry name" value="Homeodomain-like_sf"/>
</dbReference>
<evidence type="ECO:0000313" key="5">
    <source>
        <dbReference type="EMBL" id="EEG29575.1"/>
    </source>
</evidence>
<dbReference type="InterPro" id="IPR003313">
    <property type="entry name" value="AraC-bd"/>
</dbReference>
<keyword evidence="6" id="KW-1185">Reference proteome</keyword>
<dbReference type="SUPFAM" id="SSF46689">
    <property type="entry name" value="Homeodomain-like"/>
    <property type="match status" value="1"/>
</dbReference>
<name>C0EG54_9FIRM</name>
<evidence type="ECO:0000256" key="2">
    <source>
        <dbReference type="ARBA" id="ARBA00023125"/>
    </source>
</evidence>
<dbReference type="eggNOG" id="COG2169">
    <property type="taxonomic scope" value="Bacteria"/>
</dbReference>
<dbReference type="GO" id="GO:0003700">
    <property type="term" value="F:DNA-binding transcription factor activity"/>
    <property type="evidence" value="ECO:0007669"/>
    <property type="project" value="InterPro"/>
</dbReference>
<dbReference type="Proteomes" id="UP000003340">
    <property type="component" value="Unassembled WGS sequence"/>
</dbReference>
<dbReference type="PROSITE" id="PS01124">
    <property type="entry name" value="HTH_ARAC_FAMILY_2"/>
    <property type="match status" value="1"/>
</dbReference>